<evidence type="ECO:0000313" key="3">
    <source>
        <dbReference type="Proteomes" id="UP000269945"/>
    </source>
</evidence>
<protein>
    <submittedName>
        <fullName evidence="2">Uncharacterized protein</fullName>
    </submittedName>
</protein>
<dbReference type="Proteomes" id="UP000269945">
    <property type="component" value="Unassembled WGS sequence"/>
</dbReference>
<accession>A0A9X9LTA4</accession>
<evidence type="ECO:0000313" key="2">
    <source>
        <dbReference type="EMBL" id="VCW88650.1"/>
    </source>
</evidence>
<reference evidence="2 3" key="1">
    <citation type="submission" date="2018-10" db="EMBL/GenBank/DDBJ databases">
        <authorList>
            <person name="Ekblom R."/>
            <person name="Jareborg N."/>
        </authorList>
    </citation>
    <scope>NUCLEOTIDE SEQUENCE [LARGE SCALE GENOMIC DNA]</scope>
    <source>
        <tissue evidence="2">Muscle</tissue>
    </source>
</reference>
<proteinExistence type="predicted"/>
<feature type="compositionally biased region" description="Polar residues" evidence="1">
    <location>
        <begin position="134"/>
        <end position="148"/>
    </location>
</feature>
<sequence>MERGLGTPAVVCGPCLAVGPGPRRASALWSAWVPQACSLPFSPPRAPYPHPRRRGLALRPPACLGSLHPGTSPTSHGPRQGGRSPEWLCLLGVCPIPTRTLTKSLTLTRPNTQLHRTAPTPAAPQAPTPRTGASSPSKAWSNQPTTPEATGLATTGPGSWGGWPPVPVPRLS</sequence>
<dbReference type="AlphaFoldDB" id="A0A9X9LTA4"/>
<gene>
    <name evidence="2" type="ORF">BN2614_LOCUS1</name>
</gene>
<keyword evidence="3" id="KW-1185">Reference proteome</keyword>
<organism evidence="2 3">
    <name type="scientific">Gulo gulo</name>
    <name type="common">Wolverine</name>
    <name type="synonym">Gluton</name>
    <dbReference type="NCBI Taxonomy" id="48420"/>
    <lineage>
        <taxon>Eukaryota</taxon>
        <taxon>Metazoa</taxon>
        <taxon>Chordata</taxon>
        <taxon>Craniata</taxon>
        <taxon>Vertebrata</taxon>
        <taxon>Euteleostomi</taxon>
        <taxon>Mammalia</taxon>
        <taxon>Eutheria</taxon>
        <taxon>Laurasiatheria</taxon>
        <taxon>Carnivora</taxon>
        <taxon>Caniformia</taxon>
        <taxon>Musteloidea</taxon>
        <taxon>Mustelidae</taxon>
        <taxon>Guloninae</taxon>
        <taxon>Gulo</taxon>
    </lineage>
</organism>
<feature type="region of interest" description="Disordered" evidence="1">
    <location>
        <begin position="104"/>
        <end position="172"/>
    </location>
</feature>
<evidence type="ECO:0000256" key="1">
    <source>
        <dbReference type="SAM" id="MobiDB-lite"/>
    </source>
</evidence>
<feature type="region of interest" description="Disordered" evidence="1">
    <location>
        <begin position="59"/>
        <end position="82"/>
    </location>
</feature>
<dbReference type="EMBL" id="CYRY02016116">
    <property type="protein sequence ID" value="VCW88650.1"/>
    <property type="molecule type" value="Genomic_DNA"/>
</dbReference>
<comment type="caution">
    <text evidence="2">The sequence shown here is derived from an EMBL/GenBank/DDBJ whole genome shotgun (WGS) entry which is preliminary data.</text>
</comment>
<name>A0A9X9LTA4_GULGU</name>